<gene>
    <name evidence="2" type="ORF">SLEP1_g15387</name>
</gene>
<keyword evidence="1" id="KW-0812">Transmembrane</keyword>
<feature type="transmembrane region" description="Helical" evidence="1">
    <location>
        <begin position="62"/>
        <end position="82"/>
    </location>
</feature>
<organism evidence="2 3">
    <name type="scientific">Rubroshorea leprosula</name>
    <dbReference type="NCBI Taxonomy" id="152421"/>
    <lineage>
        <taxon>Eukaryota</taxon>
        <taxon>Viridiplantae</taxon>
        <taxon>Streptophyta</taxon>
        <taxon>Embryophyta</taxon>
        <taxon>Tracheophyta</taxon>
        <taxon>Spermatophyta</taxon>
        <taxon>Magnoliopsida</taxon>
        <taxon>eudicotyledons</taxon>
        <taxon>Gunneridae</taxon>
        <taxon>Pentapetalae</taxon>
        <taxon>rosids</taxon>
        <taxon>malvids</taxon>
        <taxon>Malvales</taxon>
        <taxon>Dipterocarpaceae</taxon>
        <taxon>Rubroshorea</taxon>
    </lineage>
</organism>
<keyword evidence="1" id="KW-0472">Membrane</keyword>
<dbReference type="Pfam" id="PF03647">
    <property type="entry name" value="Tmemb_14"/>
    <property type="match status" value="1"/>
</dbReference>
<keyword evidence="1" id="KW-1133">Transmembrane helix</keyword>
<proteinExistence type="predicted"/>
<dbReference type="InterPro" id="IPR005349">
    <property type="entry name" value="TMEM14"/>
</dbReference>
<dbReference type="AlphaFoldDB" id="A0AAV5IM61"/>
<sequence length="101" mass="11056">MVTGSLSAIRFGVILGGTLLALSILSLRSHKKGKRSVLALKGQAVIAAIIFLRDIRLLSQRLTLPTFVTTSISGAMVVFYFYRIVMNAKHRRVDLEPGAEN</sequence>
<evidence type="ECO:0000313" key="2">
    <source>
        <dbReference type="EMBL" id="GKV03022.1"/>
    </source>
</evidence>
<evidence type="ECO:0000313" key="3">
    <source>
        <dbReference type="Proteomes" id="UP001054252"/>
    </source>
</evidence>
<comment type="caution">
    <text evidence="2">The sequence shown here is derived from an EMBL/GenBank/DDBJ whole genome shotgun (WGS) entry which is preliminary data.</text>
</comment>
<feature type="transmembrane region" description="Helical" evidence="1">
    <location>
        <begin position="6"/>
        <end position="25"/>
    </location>
</feature>
<accession>A0AAV5IM61</accession>
<evidence type="ECO:0000256" key="1">
    <source>
        <dbReference type="SAM" id="Phobius"/>
    </source>
</evidence>
<protein>
    <submittedName>
        <fullName evidence="2">Uncharacterized protein</fullName>
    </submittedName>
</protein>
<reference evidence="2 3" key="1">
    <citation type="journal article" date="2021" name="Commun. Biol.">
        <title>The genome of Shorea leprosula (Dipterocarpaceae) highlights the ecological relevance of drought in aseasonal tropical rainforests.</title>
        <authorList>
            <person name="Ng K.K.S."/>
            <person name="Kobayashi M.J."/>
            <person name="Fawcett J.A."/>
            <person name="Hatakeyama M."/>
            <person name="Paape T."/>
            <person name="Ng C.H."/>
            <person name="Ang C.C."/>
            <person name="Tnah L.H."/>
            <person name="Lee C.T."/>
            <person name="Nishiyama T."/>
            <person name="Sese J."/>
            <person name="O'Brien M.J."/>
            <person name="Copetti D."/>
            <person name="Mohd Noor M.I."/>
            <person name="Ong R.C."/>
            <person name="Putra M."/>
            <person name="Sireger I.Z."/>
            <person name="Indrioko S."/>
            <person name="Kosugi Y."/>
            <person name="Izuno A."/>
            <person name="Isagi Y."/>
            <person name="Lee S.L."/>
            <person name="Shimizu K.K."/>
        </authorList>
    </citation>
    <scope>NUCLEOTIDE SEQUENCE [LARGE SCALE GENOMIC DNA]</scope>
    <source>
        <strain evidence="2">214</strain>
    </source>
</reference>
<feature type="transmembrane region" description="Helical" evidence="1">
    <location>
        <begin position="37"/>
        <end position="56"/>
    </location>
</feature>
<dbReference type="EMBL" id="BPVZ01000019">
    <property type="protein sequence ID" value="GKV03022.1"/>
    <property type="molecule type" value="Genomic_DNA"/>
</dbReference>
<dbReference type="GO" id="GO:0016020">
    <property type="term" value="C:membrane"/>
    <property type="evidence" value="ECO:0007669"/>
    <property type="project" value="InterPro"/>
</dbReference>
<name>A0AAV5IM61_9ROSI</name>
<keyword evidence="3" id="KW-1185">Reference proteome</keyword>
<dbReference type="Proteomes" id="UP001054252">
    <property type="component" value="Unassembled WGS sequence"/>
</dbReference>